<keyword evidence="1" id="KW-1133">Transmembrane helix</keyword>
<feature type="transmembrane region" description="Helical" evidence="1">
    <location>
        <begin position="296"/>
        <end position="314"/>
    </location>
</feature>
<dbReference type="InterPro" id="IPR001173">
    <property type="entry name" value="Glyco_trans_2-like"/>
</dbReference>
<name>A0A538TKJ7_UNCEI</name>
<dbReference type="PANTHER" id="PTHR43685">
    <property type="entry name" value="GLYCOSYLTRANSFERASE"/>
    <property type="match status" value="1"/>
</dbReference>
<evidence type="ECO:0000313" key="3">
    <source>
        <dbReference type="EMBL" id="TMQ64143.1"/>
    </source>
</evidence>
<dbReference type="PANTHER" id="PTHR43685:SF2">
    <property type="entry name" value="GLYCOSYLTRANSFERASE 2-LIKE DOMAIN-CONTAINING PROTEIN"/>
    <property type="match status" value="1"/>
</dbReference>
<comment type="caution">
    <text evidence="3">The sequence shown here is derived from an EMBL/GenBank/DDBJ whole genome shotgun (WGS) entry which is preliminary data.</text>
</comment>
<dbReference type="InterPro" id="IPR029044">
    <property type="entry name" value="Nucleotide-diphossugar_trans"/>
</dbReference>
<feature type="transmembrane region" description="Helical" evidence="1">
    <location>
        <begin position="271"/>
        <end position="289"/>
    </location>
</feature>
<feature type="transmembrane region" description="Helical" evidence="1">
    <location>
        <begin position="247"/>
        <end position="265"/>
    </location>
</feature>
<sequence>MTEGNPLFSVVVPTRGDPSKLLPLLEALARQTFSRNRFEILVSFDGAAATPEISVKLSALGGRTIESRARRGPGTARNLAAQVASGDYLAFTEDDCLPANDWLERAAARLEGEPAIDVLEGATVRPDGRPTRRPDPDHLAYLPTNLFVRRQLFEKVGGYCEEFFDAGRGIYFREDSDLGFTLEDEGAKEAREPSARVAHPVEHVGYLDPLRWARRYEMDALLAARHPEEFRDRIEVHRIGPFVLRRLFVRACFAFLLAIVAALTATLVGEAGLAAAFVFIATFALLVVWAKWGFNLLRLPVCLCVPFVLVFAYARGFRRAIASGSLRRPAG</sequence>
<feature type="domain" description="Glycosyltransferase 2-like" evidence="2">
    <location>
        <begin position="9"/>
        <end position="157"/>
    </location>
</feature>
<dbReference type="GO" id="GO:0016740">
    <property type="term" value="F:transferase activity"/>
    <property type="evidence" value="ECO:0007669"/>
    <property type="project" value="UniProtKB-KW"/>
</dbReference>
<evidence type="ECO:0000313" key="4">
    <source>
        <dbReference type="Proteomes" id="UP000317691"/>
    </source>
</evidence>
<keyword evidence="3" id="KW-0808">Transferase</keyword>
<dbReference type="SUPFAM" id="SSF53448">
    <property type="entry name" value="Nucleotide-diphospho-sugar transferases"/>
    <property type="match status" value="1"/>
</dbReference>
<evidence type="ECO:0000259" key="2">
    <source>
        <dbReference type="Pfam" id="PF00535"/>
    </source>
</evidence>
<keyword evidence="1" id="KW-0472">Membrane</keyword>
<protein>
    <submittedName>
        <fullName evidence="3">Glycosyltransferase</fullName>
    </submittedName>
</protein>
<dbReference type="CDD" id="cd00761">
    <property type="entry name" value="Glyco_tranf_GTA_type"/>
    <property type="match status" value="1"/>
</dbReference>
<dbReference type="AlphaFoldDB" id="A0A538TKJ7"/>
<dbReference type="Gene3D" id="3.90.550.10">
    <property type="entry name" value="Spore Coat Polysaccharide Biosynthesis Protein SpsA, Chain A"/>
    <property type="match status" value="1"/>
</dbReference>
<dbReference type="InterPro" id="IPR050834">
    <property type="entry name" value="Glycosyltransf_2"/>
</dbReference>
<gene>
    <name evidence="3" type="ORF">E6K79_08305</name>
</gene>
<reference evidence="3 4" key="1">
    <citation type="journal article" date="2019" name="Nat. Microbiol.">
        <title>Mediterranean grassland soil C-N compound turnover is dependent on rainfall and depth, and is mediated by genomically divergent microorganisms.</title>
        <authorList>
            <person name="Diamond S."/>
            <person name="Andeer P.F."/>
            <person name="Li Z."/>
            <person name="Crits-Christoph A."/>
            <person name="Burstein D."/>
            <person name="Anantharaman K."/>
            <person name="Lane K.R."/>
            <person name="Thomas B.C."/>
            <person name="Pan C."/>
            <person name="Northen T.R."/>
            <person name="Banfield J.F."/>
        </authorList>
    </citation>
    <scope>NUCLEOTIDE SEQUENCE [LARGE SCALE GENOMIC DNA]</scope>
    <source>
        <strain evidence="3">WS_9</strain>
    </source>
</reference>
<dbReference type="Pfam" id="PF00535">
    <property type="entry name" value="Glycos_transf_2"/>
    <property type="match status" value="1"/>
</dbReference>
<dbReference type="Proteomes" id="UP000317691">
    <property type="component" value="Unassembled WGS sequence"/>
</dbReference>
<keyword evidence="1" id="KW-0812">Transmembrane</keyword>
<dbReference type="EMBL" id="VBOZ01000026">
    <property type="protein sequence ID" value="TMQ64143.1"/>
    <property type="molecule type" value="Genomic_DNA"/>
</dbReference>
<organism evidence="3 4">
    <name type="scientific">Eiseniibacteriota bacterium</name>
    <dbReference type="NCBI Taxonomy" id="2212470"/>
    <lineage>
        <taxon>Bacteria</taxon>
        <taxon>Candidatus Eiseniibacteriota</taxon>
    </lineage>
</organism>
<evidence type="ECO:0000256" key="1">
    <source>
        <dbReference type="SAM" id="Phobius"/>
    </source>
</evidence>
<accession>A0A538TKJ7</accession>
<proteinExistence type="predicted"/>